<sequence length="61" mass="6891">MRYSQQKESWSVIVFFHLESTRNQISRTALAAVKPDFGNNHAAAILLLDKLAVMIRESTGE</sequence>
<dbReference type="Proteomes" id="UP000318313">
    <property type="component" value="Chromosome"/>
</dbReference>
<dbReference type="AlphaFoldDB" id="A0A518IF61"/>
<name>A0A518IF61_9PLAN</name>
<proteinExistence type="predicted"/>
<protein>
    <submittedName>
        <fullName evidence="1">Uncharacterized protein</fullName>
    </submittedName>
</protein>
<evidence type="ECO:0000313" key="2">
    <source>
        <dbReference type="Proteomes" id="UP000318313"/>
    </source>
</evidence>
<reference evidence="1 2" key="1">
    <citation type="submission" date="2019-03" db="EMBL/GenBank/DDBJ databases">
        <title>Deep-cultivation of Planctomycetes and their phenomic and genomic characterization uncovers novel biology.</title>
        <authorList>
            <person name="Wiegand S."/>
            <person name="Jogler M."/>
            <person name="Boedeker C."/>
            <person name="Pinto D."/>
            <person name="Vollmers J."/>
            <person name="Rivas-Marin E."/>
            <person name="Kohn T."/>
            <person name="Peeters S.H."/>
            <person name="Heuer A."/>
            <person name="Rast P."/>
            <person name="Oberbeckmann S."/>
            <person name="Bunk B."/>
            <person name="Jeske O."/>
            <person name="Meyerdierks A."/>
            <person name="Storesund J.E."/>
            <person name="Kallscheuer N."/>
            <person name="Luecker S."/>
            <person name="Lage O.M."/>
            <person name="Pohl T."/>
            <person name="Merkel B.J."/>
            <person name="Hornburger P."/>
            <person name="Mueller R.-W."/>
            <person name="Bruemmer F."/>
            <person name="Labrenz M."/>
            <person name="Spormann A.M."/>
            <person name="Op den Camp H."/>
            <person name="Overmann J."/>
            <person name="Amann R."/>
            <person name="Jetten M.S.M."/>
            <person name="Mascher T."/>
            <person name="Medema M.H."/>
            <person name="Devos D.P."/>
            <person name="Kaster A.-K."/>
            <person name="Ovreas L."/>
            <person name="Rohde M."/>
            <person name="Galperin M.Y."/>
            <person name="Jogler C."/>
        </authorList>
    </citation>
    <scope>NUCLEOTIDE SEQUENCE [LARGE SCALE GENOMIC DNA]</scope>
    <source>
        <strain evidence="1 2">Enr17</strain>
    </source>
</reference>
<keyword evidence="2" id="KW-1185">Reference proteome</keyword>
<organism evidence="1 2">
    <name type="scientific">Gimesia fumaroli</name>
    <dbReference type="NCBI Taxonomy" id="2527976"/>
    <lineage>
        <taxon>Bacteria</taxon>
        <taxon>Pseudomonadati</taxon>
        <taxon>Planctomycetota</taxon>
        <taxon>Planctomycetia</taxon>
        <taxon>Planctomycetales</taxon>
        <taxon>Planctomycetaceae</taxon>
        <taxon>Gimesia</taxon>
    </lineage>
</organism>
<dbReference type="EMBL" id="CP037452">
    <property type="protein sequence ID" value="QDV51698.1"/>
    <property type="molecule type" value="Genomic_DNA"/>
</dbReference>
<gene>
    <name evidence="1" type="ORF">Enr17x_37560</name>
</gene>
<dbReference type="KEGG" id="gfm:Enr17x_37560"/>
<evidence type="ECO:0000313" key="1">
    <source>
        <dbReference type="EMBL" id="QDV51698.1"/>
    </source>
</evidence>
<accession>A0A518IF61</accession>